<protein>
    <recommendedName>
        <fullName evidence="6">Translocation and assembly module TamB C-terminal domain-containing protein</fullName>
    </recommendedName>
</protein>
<evidence type="ECO:0000313" key="7">
    <source>
        <dbReference type="EMBL" id="GBR49207.1"/>
    </source>
</evidence>
<dbReference type="Proteomes" id="UP001062443">
    <property type="component" value="Unassembled WGS sequence"/>
</dbReference>
<evidence type="ECO:0000256" key="4">
    <source>
        <dbReference type="ARBA" id="ARBA00023136"/>
    </source>
</evidence>
<dbReference type="InterPro" id="IPR007452">
    <property type="entry name" value="TamB_C"/>
</dbReference>
<name>A0ABQ0QLD7_9PROT</name>
<keyword evidence="4 5" id="KW-0472">Membrane</keyword>
<reference evidence="7" key="1">
    <citation type="submission" date="2013-04" db="EMBL/GenBank/DDBJ databases">
        <title>The genome sequencing project of 58 acetic acid bacteria.</title>
        <authorList>
            <person name="Okamoto-Kainuma A."/>
            <person name="Ishikawa M."/>
            <person name="Umino S."/>
            <person name="Koizumi Y."/>
            <person name="Shiwa Y."/>
            <person name="Yoshikawa H."/>
            <person name="Matsutani M."/>
            <person name="Matsushita K."/>
        </authorList>
    </citation>
    <scope>NUCLEOTIDE SEQUENCE</scope>
    <source>
        <strain evidence="7">NBRC 106556</strain>
    </source>
</reference>
<dbReference type="Pfam" id="PF04357">
    <property type="entry name" value="TamB"/>
    <property type="match status" value="1"/>
</dbReference>
<dbReference type="EMBL" id="BAQB01000097">
    <property type="protein sequence ID" value="GBR49207.1"/>
    <property type="molecule type" value="Genomic_DNA"/>
</dbReference>
<comment type="subcellular location">
    <subcellularLocation>
        <location evidence="1">Membrane</location>
        <topology evidence="1">Single-pass membrane protein</topology>
    </subcellularLocation>
</comment>
<feature type="domain" description="Translocation and assembly module TamB C-terminal" evidence="6">
    <location>
        <begin position="1052"/>
        <end position="1401"/>
    </location>
</feature>
<dbReference type="PANTHER" id="PTHR36985:SF1">
    <property type="entry name" value="TRANSLOCATION AND ASSEMBLY MODULE SUBUNIT TAMB"/>
    <property type="match status" value="1"/>
</dbReference>
<sequence length="1401" mass="143949">MAQYHEQQNVAQGKKTVKRSILRRVAKLCAWLFGGTLGVVVLALVIVLVGINTGAGKRLLERKITPLSGGMVTLSGLSGTLPLSVAFDHLDVRDTQGVWLALDHFDVHWSPLSLLHKTLHVDAVRIGQIQVRRAPVSDTTKVQAEQSASSSGGLPNWGVQLDQLAVDRIVLGAAFTGHEMAFDVHGHMRVDTLAPVGAGLSVQNLPDVDAGLKVTRLDAPGQVELTLGTPARQIKLHVNAHEEVGGALQTIAGLSVLEPLTVSVGLDGPRDAAVLETHAAAGPAQLDATGTLDLLANRLNLHVKGNAPAMTLRPGIGWNSIALDTVLHGPFKGPSGQGVLEVDALSAAGAGVDHLSMHFDGQENADQAQSFAHLTAHILGLRIPGADPTLLAGAPLDADVMAHPFAQGRPVDVHVTHPLFTVGVQAALDPAVQAHIVASLPDLAPLARLGHVDLAGKAGLEADLALPKTAQDDVHVQGQGTLDIAGGQPQALHLIGHDGRFAFDVSQSTARGVTLKHVGLDGRALHVLLDGALGADAAKTLNAHLALGLSDLGQAAPALHGHTDVKADVNGPLADFAVKAGLAGDIGANDVPVGPVALDVEAQHLPAHPQAHIVGHGTLDRAPFVLDTQVRRDDAGTFFVTLDRLGWNSVSGKGALRLPSGAKVPLGDLDLAVRNLADFRRITGQNIGGHVVLALHTTEAANAPARVTLGLDGALSAPQATVRTLTLNGFVDDPTGTPIPNLALNLVGLRVHQASGDMTGGLKATVQGPQTALDIKALGAFQNVMGAPASLNTVARLNVPDKSVQLMRLEALAKGERLAVSGTSLIRFGERMGVDHLHMTVAPAGVAPAVLDVRGEIKPRLALDATLDHLTPALAKPFAPDLNARGVISAKAHVTGTLAEPSGTVAVMAQGLHMATGPAASLPAANVQANAVLAGKTARIDTRFDAGSRIGLTANGTVPLSPTGALALATKGHVDLDIANAVLGAQGMETHGQVGLDMHIAGTAQQPRASGTVHVQNVSFNSYAQGVSLTGINGTVVAAGDTLNIQHILAHAGQGTIAVDGSVGVFRPGLPVELAIVSQNATPIASDLITATINTNLRIHGQAKTRLDVDGHIGLPAVTVNIPDSLPASVPQLDVIRPGQKVTQSTSALVIGLGIDVNSPGQFLVRGHGLDAEMAGNLHVGGVSTAPVVTGGFDLRRGNFNLAGINLTFTHGRVGFNGAGVNHRLDPTLDFRADRNAKGTLASLLVSGYASAPKLDFTSVPHQPRDEVLAILLFGTDSHSLSTMQLAELGAAVAQLAGGSSFDPMAKVRNALGLDRLAIGGGGGVNNGGTSVEAGKYVMKGVYVGAKQAMSGTGTQAQVQVDLTKRLKLNTTVGTGGQVTGFTTPENDPGSSVGLSYGYDY</sequence>
<evidence type="ECO:0000256" key="3">
    <source>
        <dbReference type="ARBA" id="ARBA00022989"/>
    </source>
</evidence>
<accession>A0ABQ0QLD7</accession>
<evidence type="ECO:0000256" key="5">
    <source>
        <dbReference type="SAM" id="Phobius"/>
    </source>
</evidence>
<organism evidence="7 8">
    <name type="scientific">Neokomagataea tanensis NBRC 106556</name>
    <dbReference type="NCBI Taxonomy" id="1223519"/>
    <lineage>
        <taxon>Bacteria</taxon>
        <taxon>Pseudomonadati</taxon>
        <taxon>Pseudomonadota</taxon>
        <taxon>Alphaproteobacteria</taxon>
        <taxon>Acetobacterales</taxon>
        <taxon>Acetobacteraceae</taxon>
        <taxon>Neokomagataea</taxon>
    </lineage>
</organism>
<evidence type="ECO:0000259" key="6">
    <source>
        <dbReference type="Pfam" id="PF04357"/>
    </source>
</evidence>
<proteinExistence type="predicted"/>
<gene>
    <name evidence="7" type="ORF">AA106556_1968</name>
</gene>
<comment type="caution">
    <text evidence="7">The sequence shown here is derived from an EMBL/GenBank/DDBJ whole genome shotgun (WGS) entry which is preliminary data.</text>
</comment>
<evidence type="ECO:0000313" key="8">
    <source>
        <dbReference type="Proteomes" id="UP001062443"/>
    </source>
</evidence>
<feature type="transmembrane region" description="Helical" evidence="5">
    <location>
        <begin position="28"/>
        <end position="51"/>
    </location>
</feature>
<evidence type="ECO:0000256" key="1">
    <source>
        <dbReference type="ARBA" id="ARBA00004167"/>
    </source>
</evidence>
<dbReference type="PANTHER" id="PTHR36985">
    <property type="entry name" value="TRANSLOCATION AND ASSEMBLY MODULE SUBUNIT TAMB"/>
    <property type="match status" value="1"/>
</dbReference>
<evidence type="ECO:0000256" key="2">
    <source>
        <dbReference type="ARBA" id="ARBA00022692"/>
    </source>
</evidence>
<keyword evidence="3 5" id="KW-1133">Transmembrane helix</keyword>
<keyword evidence="8" id="KW-1185">Reference proteome</keyword>
<keyword evidence="2 5" id="KW-0812">Transmembrane</keyword>